<feature type="domain" description="Mur ligase C-terminal" evidence="13">
    <location>
        <begin position="320"/>
        <end position="440"/>
    </location>
</feature>
<dbReference type="InterPro" id="IPR035911">
    <property type="entry name" value="MurE/MurF_N"/>
</dbReference>
<comment type="similarity">
    <text evidence="10">Belongs to the MurCDEF family. MurF subfamily.</text>
</comment>
<dbReference type="Pfam" id="PF08245">
    <property type="entry name" value="Mur_ligase_M"/>
    <property type="match status" value="1"/>
</dbReference>
<evidence type="ECO:0000259" key="14">
    <source>
        <dbReference type="Pfam" id="PF08245"/>
    </source>
</evidence>
<accession>A0A9D9NR88</accession>
<evidence type="ECO:0000256" key="3">
    <source>
        <dbReference type="ARBA" id="ARBA00022618"/>
    </source>
</evidence>
<evidence type="ECO:0000313" key="15">
    <source>
        <dbReference type="EMBL" id="MBO8485087.1"/>
    </source>
</evidence>
<dbReference type="SUPFAM" id="SSF63418">
    <property type="entry name" value="MurE/MurF N-terminal domain"/>
    <property type="match status" value="1"/>
</dbReference>
<comment type="catalytic activity">
    <reaction evidence="10 11">
        <text>D-alanyl-D-alanine + UDP-N-acetyl-alpha-D-muramoyl-L-alanyl-gamma-D-glutamyl-meso-2,6-diaminopimelate + ATP = UDP-N-acetyl-alpha-D-muramoyl-L-alanyl-gamma-D-glutamyl-meso-2,6-diaminopimeloyl-D-alanyl-D-alanine + ADP + phosphate + H(+)</text>
        <dbReference type="Rhea" id="RHEA:28374"/>
        <dbReference type="ChEBI" id="CHEBI:15378"/>
        <dbReference type="ChEBI" id="CHEBI:30616"/>
        <dbReference type="ChEBI" id="CHEBI:43474"/>
        <dbReference type="ChEBI" id="CHEBI:57822"/>
        <dbReference type="ChEBI" id="CHEBI:61386"/>
        <dbReference type="ChEBI" id="CHEBI:83905"/>
        <dbReference type="ChEBI" id="CHEBI:456216"/>
        <dbReference type="EC" id="6.3.2.10"/>
    </reaction>
</comment>
<keyword evidence="4 10" id="KW-0547">Nucleotide-binding</keyword>
<dbReference type="Gene3D" id="3.40.1190.10">
    <property type="entry name" value="Mur-like, catalytic domain"/>
    <property type="match status" value="1"/>
</dbReference>
<evidence type="ECO:0000256" key="5">
    <source>
        <dbReference type="ARBA" id="ARBA00022840"/>
    </source>
</evidence>
<dbReference type="PANTHER" id="PTHR43024">
    <property type="entry name" value="UDP-N-ACETYLMURAMOYL-TRIPEPTIDE--D-ALANYL-D-ALANINE LIGASE"/>
    <property type="match status" value="1"/>
</dbReference>
<dbReference type="GO" id="GO:0009252">
    <property type="term" value="P:peptidoglycan biosynthetic process"/>
    <property type="evidence" value="ECO:0007669"/>
    <property type="project" value="UniProtKB-UniRule"/>
</dbReference>
<comment type="function">
    <text evidence="10 11">Involved in cell wall formation. Catalyzes the final step in the synthesis of UDP-N-acetylmuramoyl-pentapeptide, the precursor of murein.</text>
</comment>
<dbReference type="GO" id="GO:0008360">
    <property type="term" value="P:regulation of cell shape"/>
    <property type="evidence" value="ECO:0007669"/>
    <property type="project" value="UniProtKB-KW"/>
</dbReference>
<name>A0A9D9NR88_9BACT</name>
<organism evidence="15 16">
    <name type="scientific">Candidatus Cryptobacteroides excrementavium</name>
    <dbReference type="NCBI Taxonomy" id="2840759"/>
    <lineage>
        <taxon>Bacteria</taxon>
        <taxon>Pseudomonadati</taxon>
        <taxon>Bacteroidota</taxon>
        <taxon>Bacteroidia</taxon>
        <taxon>Bacteroidales</taxon>
        <taxon>Candidatus Cryptobacteroides</taxon>
    </lineage>
</organism>
<evidence type="ECO:0000313" key="16">
    <source>
        <dbReference type="Proteomes" id="UP000823750"/>
    </source>
</evidence>
<dbReference type="Gene3D" id="3.90.190.20">
    <property type="entry name" value="Mur ligase, C-terminal domain"/>
    <property type="match status" value="1"/>
</dbReference>
<dbReference type="InterPro" id="IPR051046">
    <property type="entry name" value="MurCDEF_CellWall_CoF430Synth"/>
</dbReference>
<dbReference type="GO" id="GO:0071555">
    <property type="term" value="P:cell wall organization"/>
    <property type="evidence" value="ECO:0007669"/>
    <property type="project" value="UniProtKB-KW"/>
</dbReference>
<feature type="binding site" evidence="10">
    <location>
        <begin position="111"/>
        <end position="117"/>
    </location>
    <ligand>
        <name>ATP</name>
        <dbReference type="ChEBI" id="CHEBI:30616"/>
    </ligand>
</feature>
<evidence type="ECO:0000259" key="12">
    <source>
        <dbReference type="Pfam" id="PF01225"/>
    </source>
</evidence>
<keyword evidence="7 10" id="KW-0573">Peptidoglycan synthesis</keyword>
<comment type="pathway">
    <text evidence="10 11">Cell wall biogenesis; peptidoglycan biosynthesis.</text>
</comment>
<protein>
    <recommendedName>
        <fullName evidence="10 11">UDP-N-acetylmuramoyl-tripeptide--D-alanyl-D-alanine ligase</fullName>
        <ecNumber evidence="10 11">6.3.2.10</ecNumber>
    </recommendedName>
    <alternativeName>
        <fullName evidence="10">D-alanyl-D-alanine-adding enzyme</fullName>
    </alternativeName>
</protein>
<evidence type="ECO:0000256" key="7">
    <source>
        <dbReference type="ARBA" id="ARBA00022984"/>
    </source>
</evidence>
<proteinExistence type="inferred from homology"/>
<evidence type="ECO:0000259" key="13">
    <source>
        <dbReference type="Pfam" id="PF02875"/>
    </source>
</evidence>
<dbReference type="InterPro" id="IPR036615">
    <property type="entry name" value="Mur_ligase_C_dom_sf"/>
</dbReference>
<evidence type="ECO:0000256" key="10">
    <source>
        <dbReference type="HAMAP-Rule" id="MF_02019"/>
    </source>
</evidence>
<reference evidence="15" key="1">
    <citation type="submission" date="2020-10" db="EMBL/GenBank/DDBJ databases">
        <authorList>
            <person name="Gilroy R."/>
        </authorList>
    </citation>
    <scope>NUCLEOTIDE SEQUENCE</scope>
    <source>
        <strain evidence="15">B2-16538</strain>
    </source>
</reference>
<keyword evidence="6 10" id="KW-0133">Cell shape</keyword>
<dbReference type="AlphaFoldDB" id="A0A9D9NR88"/>
<dbReference type="Proteomes" id="UP000823750">
    <property type="component" value="Unassembled WGS sequence"/>
</dbReference>
<dbReference type="PANTHER" id="PTHR43024:SF1">
    <property type="entry name" value="UDP-N-ACETYLMURAMOYL-TRIPEPTIDE--D-ALANYL-D-ALANINE LIGASE"/>
    <property type="match status" value="1"/>
</dbReference>
<sequence length="451" mass="48210">MDIKDLYRIFRACGSVATDSRKIRGGELFFALRGDSFDGNDFAVKALECGAAYAVVDADSEVAAHSASESGMTGRIIPVDNTLKTLQALARYHRSMTFVDGKPLPVIGLTGTNGKTTTKELIKAVLSVKYNVTATEGNLNNSIGVPLSLLKITPATQIAVIEMGASHMGDISELVSVALPDYGLITNVGKAHLLGFGSFEGVMKAKGELYDYLQRTADKVFLNADNPYLCRMASERPDLQTIPYGVRYQGAIVRETSAANPFLSIAVPDENGDEIEISTHLVGAYNADNVMAAIAVGRHFGVSLKEAASAVMAYMPENSRSQMVRTAGNVLIVDAYNANPTSMAAALDNFAAFSASHKAVMLGDMLELGENSLAEHQAIVRKACAAGFRVFLVGNEFGRALESCRAVDSDLMHFASSEVLASWLKAHPLEGYAVLVKGSRGTAMEKCIPYL</sequence>
<dbReference type="InterPro" id="IPR036565">
    <property type="entry name" value="Mur-like_cat_sf"/>
</dbReference>
<keyword evidence="5 10" id="KW-0067">ATP-binding</keyword>
<evidence type="ECO:0000256" key="8">
    <source>
        <dbReference type="ARBA" id="ARBA00023306"/>
    </source>
</evidence>
<dbReference type="HAMAP" id="MF_02019">
    <property type="entry name" value="MurF"/>
    <property type="match status" value="1"/>
</dbReference>
<dbReference type="GO" id="GO:0047480">
    <property type="term" value="F:UDP-N-acetylmuramoyl-tripeptide-D-alanyl-D-alanine ligase activity"/>
    <property type="evidence" value="ECO:0007669"/>
    <property type="project" value="UniProtKB-UniRule"/>
</dbReference>
<dbReference type="SUPFAM" id="SSF53623">
    <property type="entry name" value="MurD-like peptide ligases, catalytic domain"/>
    <property type="match status" value="1"/>
</dbReference>
<evidence type="ECO:0000256" key="9">
    <source>
        <dbReference type="ARBA" id="ARBA00023316"/>
    </source>
</evidence>
<gene>
    <name evidence="10" type="primary">murF</name>
    <name evidence="15" type="ORF">IAB78_01500</name>
</gene>
<dbReference type="SUPFAM" id="SSF53244">
    <property type="entry name" value="MurD-like peptide ligases, peptide-binding domain"/>
    <property type="match status" value="1"/>
</dbReference>
<dbReference type="Pfam" id="PF01225">
    <property type="entry name" value="Mur_ligase"/>
    <property type="match status" value="1"/>
</dbReference>
<dbReference type="Pfam" id="PF02875">
    <property type="entry name" value="Mur_ligase_C"/>
    <property type="match status" value="1"/>
</dbReference>
<dbReference type="InterPro" id="IPR013221">
    <property type="entry name" value="Mur_ligase_cen"/>
</dbReference>
<dbReference type="EC" id="6.3.2.10" evidence="10 11"/>
<dbReference type="GO" id="GO:0005524">
    <property type="term" value="F:ATP binding"/>
    <property type="evidence" value="ECO:0007669"/>
    <property type="project" value="UniProtKB-UniRule"/>
</dbReference>
<evidence type="ECO:0000256" key="4">
    <source>
        <dbReference type="ARBA" id="ARBA00022741"/>
    </source>
</evidence>
<dbReference type="EMBL" id="JADILX010000026">
    <property type="protein sequence ID" value="MBO8485087.1"/>
    <property type="molecule type" value="Genomic_DNA"/>
</dbReference>
<keyword evidence="3 10" id="KW-0132">Cell division</keyword>
<dbReference type="NCBIfam" id="TIGR01143">
    <property type="entry name" value="murF"/>
    <property type="match status" value="1"/>
</dbReference>
<dbReference type="InterPro" id="IPR005863">
    <property type="entry name" value="UDP-N-AcMur_synth"/>
</dbReference>
<evidence type="ECO:0000256" key="1">
    <source>
        <dbReference type="ARBA" id="ARBA00022490"/>
    </source>
</evidence>
<keyword evidence="9 10" id="KW-0961">Cell wall biogenesis/degradation</keyword>
<dbReference type="InterPro" id="IPR000713">
    <property type="entry name" value="Mur_ligase_N"/>
</dbReference>
<dbReference type="GO" id="GO:0051301">
    <property type="term" value="P:cell division"/>
    <property type="evidence" value="ECO:0007669"/>
    <property type="project" value="UniProtKB-KW"/>
</dbReference>
<dbReference type="InterPro" id="IPR004101">
    <property type="entry name" value="Mur_ligase_C"/>
</dbReference>
<feature type="domain" description="Mur ligase N-terminal catalytic" evidence="12">
    <location>
        <begin position="16"/>
        <end position="93"/>
    </location>
</feature>
<reference evidence="15" key="2">
    <citation type="journal article" date="2021" name="PeerJ">
        <title>Extensive microbial diversity within the chicken gut microbiome revealed by metagenomics and culture.</title>
        <authorList>
            <person name="Gilroy R."/>
            <person name="Ravi A."/>
            <person name="Getino M."/>
            <person name="Pursley I."/>
            <person name="Horton D.L."/>
            <person name="Alikhan N.F."/>
            <person name="Baker D."/>
            <person name="Gharbi K."/>
            <person name="Hall N."/>
            <person name="Watson M."/>
            <person name="Adriaenssens E.M."/>
            <person name="Foster-Nyarko E."/>
            <person name="Jarju S."/>
            <person name="Secka A."/>
            <person name="Antonio M."/>
            <person name="Oren A."/>
            <person name="Chaudhuri R.R."/>
            <person name="La Ragione R."/>
            <person name="Hildebrand F."/>
            <person name="Pallen M.J."/>
        </authorList>
    </citation>
    <scope>NUCLEOTIDE SEQUENCE</scope>
    <source>
        <strain evidence="15">B2-16538</strain>
    </source>
</reference>
<evidence type="ECO:0000256" key="2">
    <source>
        <dbReference type="ARBA" id="ARBA00022598"/>
    </source>
</evidence>
<evidence type="ECO:0000256" key="11">
    <source>
        <dbReference type="RuleBase" id="RU004136"/>
    </source>
</evidence>
<dbReference type="GO" id="GO:0005737">
    <property type="term" value="C:cytoplasm"/>
    <property type="evidence" value="ECO:0007669"/>
    <property type="project" value="UniProtKB-SubCell"/>
</dbReference>
<keyword evidence="8 10" id="KW-0131">Cell cycle</keyword>
<keyword evidence="2 10" id="KW-0436">Ligase</keyword>
<feature type="domain" description="Mur ligase central" evidence="14">
    <location>
        <begin position="110"/>
        <end position="296"/>
    </location>
</feature>
<comment type="subcellular location">
    <subcellularLocation>
        <location evidence="10 11">Cytoplasm</location>
    </subcellularLocation>
</comment>
<dbReference type="Gene3D" id="3.40.1390.10">
    <property type="entry name" value="MurE/MurF, N-terminal domain"/>
    <property type="match status" value="1"/>
</dbReference>
<comment type="caution">
    <text evidence="15">The sequence shown here is derived from an EMBL/GenBank/DDBJ whole genome shotgun (WGS) entry which is preliminary data.</text>
</comment>
<evidence type="ECO:0000256" key="6">
    <source>
        <dbReference type="ARBA" id="ARBA00022960"/>
    </source>
</evidence>
<keyword evidence="1 10" id="KW-0963">Cytoplasm</keyword>